<reference evidence="3 4" key="1">
    <citation type="submission" date="2017-01" db="EMBL/GenBank/DDBJ databases">
        <authorList>
            <person name="Mah S.A."/>
            <person name="Swanson W.J."/>
            <person name="Moy G.W."/>
            <person name="Vacquier V.D."/>
        </authorList>
    </citation>
    <scope>NUCLEOTIDE SEQUENCE [LARGE SCALE GENOMIC DNA]</scope>
    <source>
        <strain evidence="3 4">CPCC 203464</strain>
    </source>
</reference>
<feature type="region of interest" description="Disordered" evidence="1">
    <location>
        <begin position="435"/>
        <end position="494"/>
    </location>
</feature>
<sequence length="494" mass="50890">MNVTTTPLTGIVSGDNFQRMGIWMRQHKSVISRVMLAALWPLAVLGIIVGAAIGAVAGGTNSGGGNATAIIRISPPVDPSQIMTNSTTSSDLEQSYIAGEVAYMSGSGFHDEVSKRLPAGESADVTAVQNAQSSAITLTTTANSESNALTSAQVAIQTYTAHVQQLTEQRGRDAMAALDSEIATLQQQPGQSARIDQLTQQRIAIDVQTQRAPDVQLVQQPTATGSEAGNSGLTIIAGAVIGGILGLLISLAYRRRADVSGGKGVLVDEYGEVLSPIVDLHSVHADVDSAAGVGRELLAQLNGSGDRRIVVAGASTESGASLISALLSGAGEGGGRAARLVKPSESDHSPTPGSSGSLEIIDGTTIRQSPSLAGLISESDVVVVVVRLGYDSRTDIDVLMRLARRATKDAVIVCTRAPIWRSIGSFATPADVSPATAAVASPPGGGHHVQTSGRSRHEVQSQTKPSRVGASDGTDDYGDSGSREVLDKPGRQAR</sequence>
<keyword evidence="4" id="KW-1185">Reference proteome</keyword>
<feature type="transmembrane region" description="Helical" evidence="2">
    <location>
        <begin position="34"/>
        <end position="57"/>
    </location>
</feature>
<proteinExistence type="predicted"/>
<feature type="transmembrane region" description="Helical" evidence="2">
    <location>
        <begin position="232"/>
        <end position="253"/>
    </location>
</feature>
<organism evidence="3 4">
    <name type="scientific">Williamsia sterculiae</name>
    <dbReference type="NCBI Taxonomy" id="1344003"/>
    <lineage>
        <taxon>Bacteria</taxon>
        <taxon>Bacillati</taxon>
        <taxon>Actinomycetota</taxon>
        <taxon>Actinomycetes</taxon>
        <taxon>Mycobacteriales</taxon>
        <taxon>Nocardiaceae</taxon>
        <taxon>Williamsia</taxon>
    </lineage>
</organism>
<dbReference type="STRING" id="1344003.SAMN05445060_0156"/>
<evidence type="ECO:0000313" key="3">
    <source>
        <dbReference type="EMBL" id="SIR63258.1"/>
    </source>
</evidence>
<accession>A0A1N7CI02</accession>
<evidence type="ECO:0000313" key="4">
    <source>
        <dbReference type="Proteomes" id="UP000186218"/>
    </source>
</evidence>
<evidence type="ECO:0000256" key="1">
    <source>
        <dbReference type="SAM" id="MobiDB-lite"/>
    </source>
</evidence>
<keyword evidence="2" id="KW-0812">Transmembrane</keyword>
<gene>
    <name evidence="3" type="ORF">SAMN05445060_0156</name>
</gene>
<dbReference type="EMBL" id="FTNT01000001">
    <property type="protein sequence ID" value="SIR63258.1"/>
    <property type="molecule type" value="Genomic_DNA"/>
</dbReference>
<feature type="region of interest" description="Disordered" evidence="1">
    <location>
        <begin position="336"/>
        <end position="360"/>
    </location>
</feature>
<protein>
    <submittedName>
        <fullName evidence="3">Uncharacterized protein</fullName>
    </submittedName>
</protein>
<evidence type="ECO:0000256" key="2">
    <source>
        <dbReference type="SAM" id="Phobius"/>
    </source>
</evidence>
<keyword evidence="2" id="KW-0472">Membrane</keyword>
<keyword evidence="2" id="KW-1133">Transmembrane helix</keyword>
<dbReference type="Proteomes" id="UP000186218">
    <property type="component" value="Unassembled WGS sequence"/>
</dbReference>
<dbReference type="AlphaFoldDB" id="A0A1N7CI02"/>
<feature type="compositionally biased region" description="Basic and acidic residues" evidence="1">
    <location>
        <begin position="481"/>
        <end position="494"/>
    </location>
</feature>
<name>A0A1N7CI02_9NOCA</name>